<dbReference type="SUPFAM" id="SSF53474">
    <property type="entry name" value="alpha/beta-Hydrolases"/>
    <property type="match status" value="1"/>
</dbReference>
<dbReference type="RefSeq" id="WP_344854116.1">
    <property type="nucleotide sequence ID" value="NZ_BAAAZN010000001.1"/>
</dbReference>
<dbReference type="Proteomes" id="UP001500689">
    <property type="component" value="Unassembled WGS sequence"/>
</dbReference>
<name>A0ABP6UWK1_9PSEU</name>
<proteinExistence type="predicted"/>
<sequence>MYTERFTYPGAGDLDISAYRWDPAAEPRGTVQLTHGMGEHVLRYDETALALTAVGYVVYGQDHRGHGNNAASEDDLGKLGPDGWHRLVEDIGRLSKLIHTEHPGLPLAVLAHSMGSFATQQYLLDHSDQLDAVVLTGTALLDLLEPGLDLDQELDLAMFNAPFQPARTEFEWLTRDDTIVDAYLSDPHCGFGLDRNSVKAMFAEARRLAAPEALTTMRADLPVYIAVGEQDPVNGQLDLVKPLVDRYRAAGLTDVTLVTYPGARHEILNETNRADVLADLVTWLDRALTTRRAQR</sequence>
<comment type="caution">
    <text evidence="2">The sequence shown here is derived from an EMBL/GenBank/DDBJ whole genome shotgun (WGS) entry which is preliminary data.</text>
</comment>
<dbReference type="Gene3D" id="3.40.50.1820">
    <property type="entry name" value="alpha/beta hydrolase"/>
    <property type="match status" value="1"/>
</dbReference>
<protein>
    <submittedName>
        <fullName evidence="2">Alpha/beta hydrolase</fullName>
    </submittedName>
</protein>
<reference evidence="3" key="1">
    <citation type="journal article" date="2019" name="Int. J. Syst. Evol. Microbiol.">
        <title>The Global Catalogue of Microorganisms (GCM) 10K type strain sequencing project: providing services to taxonomists for standard genome sequencing and annotation.</title>
        <authorList>
            <consortium name="The Broad Institute Genomics Platform"/>
            <consortium name="The Broad Institute Genome Sequencing Center for Infectious Disease"/>
            <person name="Wu L."/>
            <person name="Ma J."/>
        </authorList>
    </citation>
    <scope>NUCLEOTIDE SEQUENCE [LARGE SCALE GENOMIC DNA]</scope>
    <source>
        <strain evidence="3">JCM 16898</strain>
    </source>
</reference>
<keyword evidence="3" id="KW-1185">Reference proteome</keyword>
<dbReference type="PANTHER" id="PTHR11614">
    <property type="entry name" value="PHOSPHOLIPASE-RELATED"/>
    <property type="match status" value="1"/>
</dbReference>
<dbReference type="InterPro" id="IPR051044">
    <property type="entry name" value="MAG_DAG_Lipase"/>
</dbReference>
<gene>
    <name evidence="2" type="ORF">GCM10022222_00240</name>
</gene>
<dbReference type="InterPro" id="IPR022742">
    <property type="entry name" value="Hydrolase_4"/>
</dbReference>
<accession>A0ABP6UWK1</accession>
<dbReference type="GO" id="GO:0016787">
    <property type="term" value="F:hydrolase activity"/>
    <property type="evidence" value="ECO:0007669"/>
    <property type="project" value="UniProtKB-KW"/>
</dbReference>
<dbReference type="InterPro" id="IPR029058">
    <property type="entry name" value="AB_hydrolase_fold"/>
</dbReference>
<dbReference type="EMBL" id="BAAAZN010000001">
    <property type="protein sequence ID" value="GAA3522428.1"/>
    <property type="molecule type" value="Genomic_DNA"/>
</dbReference>
<evidence type="ECO:0000313" key="2">
    <source>
        <dbReference type="EMBL" id="GAA3522428.1"/>
    </source>
</evidence>
<feature type="domain" description="Serine aminopeptidase S33" evidence="1">
    <location>
        <begin position="26"/>
        <end position="272"/>
    </location>
</feature>
<organism evidence="2 3">
    <name type="scientific">Amycolatopsis ultiminotia</name>
    <dbReference type="NCBI Taxonomy" id="543629"/>
    <lineage>
        <taxon>Bacteria</taxon>
        <taxon>Bacillati</taxon>
        <taxon>Actinomycetota</taxon>
        <taxon>Actinomycetes</taxon>
        <taxon>Pseudonocardiales</taxon>
        <taxon>Pseudonocardiaceae</taxon>
        <taxon>Amycolatopsis</taxon>
    </lineage>
</organism>
<keyword evidence="2" id="KW-0378">Hydrolase</keyword>
<evidence type="ECO:0000259" key="1">
    <source>
        <dbReference type="Pfam" id="PF12146"/>
    </source>
</evidence>
<dbReference type="Pfam" id="PF12146">
    <property type="entry name" value="Hydrolase_4"/>
    <property type="match status" value="1"/>
</dbReference>
<evidence type="ECO:0000313" key="3">
    <source>
        <dbReference type="Proteomes" id="UP001500689"/>
    </source>
</evidence>